<dbReference type="PRINTS" id="PR00981">
    <property type="entry name" value="TRNASYNTHSER"/>
</dbReference>
<dbReference type="InterPro" id="IPR006195">
    <property type="entry name" value="aa-tRNA-synth_II"/>
</dbReference>
<evidence type="ECO:0000256" key="5">
    <source>
        <dbReference type="ARBA" id="ARBA00022840"/>
    </source>
</evidence>
<comment type="caution">
    <text evidence="9">The sequence shown here is derived from an EMBL/GenBank/DDBJ whole genome shotgun (WGS) entry which is preliminary data.</text>
</comment>
<evidence type="ECO:0000256" key="6">
    <source>
        <dbReference type="ARBA" id="ARBA00023146"/>
    </source>
</evidence>
<dbReference type="SUPFAM" id="SSF55681">
    <property type="entry name" value="Class II aaRS and biotin synthetases"/>
    <property type="match status" value="1"/>
</dbReference>
<dbReference type="GO" id="GO:0005524">
    <property type="term" value="F:ATP binding"/>
    <property type="evidence" value="ECO:0007669"/>
    <property type="project" value="UniProtKB-KW"/>
</dbReference>
<dbReference type="Gene3D" id="3.30.930.10">
    <property type="entry name" value="Bira Bifunctional Protein, Domain 2"/>
    <property type="match status" value="1"/>
</dbReference>
<keyword evidence="6" id="KW-0030">Aminoacyl-tRNA synthetase</keyword>
<dbReference type="Pfam" id="PF00587">
    <property type="entry name" value="tRNA-synt_2b"/>
    <property type="match status" value="1"/>
</dbReference>
<evidence type="ECO:0000313" key="10">
    <source>
        <dbReference type="Proteomes" id="UP001187531"/>
    </source>
</evidence>
<dbReference type="GO" id="GO:0004828">
    <property type="term" value="F:serine-tRNA ligase activity"/>
    <property type="evidence" value="ECO:0007669"/>
    <property type="project" value="UniProtKB-EC"/>
</dbReference>
<dbReference type="InterPro" id="IPR045864">
    <property type="entry name" value="aa-tRNA-synth_II/BPL/LPL"/>
</dbReference>
<evidence type="ECO:0000256" key="7">
    <source>
        <dbReference type="ARBA" id="ARBA00031113"/>
    </source>
</evidence>
<keyword evidence="10" id="KW-1185">Reference proteome</keyword>
<name>A0AA88IFY4_ARTSF</name>
<dbReference type="AlphaFoldDB" id="A0AA88IFY4"/>
<keyword evidence="3" id="KW-0436">Ligase</keyword>
<gene>
    <name evidence="9" type="ORF">QYM36_003438</name>
</gene>
<evidence type="ECO:0000256" key="3">
    <source>
        <dbReference type="ARBA" id="ARBA00022598"/>
    </source>
</evidence>
<dbReference type="EC" id="6.1.1.11" evidence="2"/>
<evidence type="ECO:0000256" key="2">
    <source>
        <dbReference type="ARBA" id="ARBA00012840"/>
    </source>
</evidence>
<evidence type="ECO:0000313" key="9">
    <source>
        <dbReference type="EMBL" id="KAK2721162.1"/>
    </source>
</evidence>
<dbReference type="InterPro" id="IPR002314">
    <property type="entry name" value="aa-tRNA-synt_IIb"/>
</dbReference>
<reference evidence="9" key="1">
    <citation type="submission" date="2023-07" db="EMBL/GenBank/DDBJ databases">
        <title>Chromosome-level genome assembly of Artemia franciscana.</title>
        <authorList>
            <person name="Jo E."/>
        </authorList>
    </citation>
    <scope>NUCLEOTIDE SEQUENCE</scope>
    <source>
        <tissue evidence="9">Whole body</tissue>
    </source>
</reference>
<dbReference type="InterPro" id="IPR002317">
    <property type="entry name" value="Ser-tRNA-ligase_type_1"/>
</dbReference>
<accession>A0AA88IFY4</accession>
<sequence length="150" mass="17413">MFDKTKILRFNRIVKFYWHGFFNVGRASHLRCALVMPAKDTLCEKGFTSIDSLLFMNKVMMQQVDQLSQFDEELYKVSGEGSETPDNRDTEEKYLIATSEQPLGAIHQGEWLSEKDLPMRYTGLSHCFHKEVGSHGRDTTGIFRVHEFEK</sequence>
<keyword evidence="5" id="KW-0067">ATP-binding</keyword>
<organism evidence="9 10">
    <name type="scientific">Artemia franciscana</name>
    <name type="common">Brine shrimp</name>
    <name type="synonym">Artemia sanfranciscana</name>
    <dbReference type="NCBI Taxonomy" id="6661"/>
    <lineage>
        <taxon>Eukaryota</taxon>
        <taxon>Metazoa</taxon>
        <taxon>Ecdysozoa</taxon>
        <taxon>Arthropoda</taxon>
        <taxon>Crustacea</taxon>
        <taxon>Branchiopoda</taxon>
        <taxon>Anostraca</taxon>
        <taxon>Artemiidae</taxon>
        <taxon>Artemia</taxon>
    </lineage>
</organism>
<keyword evidence="4" id="KW-0547">Nucleotide-binding</keyword>
<protein>
    <recommendedName>
        <fullName evidence="2">serine--tRNA ligase</fullName>
        <ecNumber evidence="2">6.1.1.11</ecNumber>
    </recommendedName>
    <alternativeName>
        <fullName evidence="7">Seryl-tRNA synthetase</fullName>
    </alternativeName>
</protein>
<dbReference type="PANTHER" id="PTHR11778">
    <property type="entry name" value="SERYL-TRNA SYNTHETASE"/>
    <property type="match status" value="1"/>
</dbReference>
<comment type="similarity">
    <text evidence="1">Belongs to the class-II aminoacyl-tRNA synthetase family. Type-1 seryl-tRNA synthetase subfamily.</text>
</comment>
<evidence type="ECO:0000256" key="4">
    <source>
        <dbReference type="ARBA" id="ARBA00022741"/>
    </source>
</evidence>
<evidence type="ECO:0000259" key="8">
    <source>
        <dbReference type="PROSITE" id="PS50862"/>
    </source>
</evidence>
<evidence type="ECO:0000256" key="1">
    <source>
        <dbReference type="ARBA" id="ARBA00010728"/>
    </source>
</evidence>
<feature type="non-terminal residue" evidence="9">
    <location>
        <position position="150"/>
    </location>
</feature>
<dbReference type="GO" id="GO:0006434">
    <property type="term" value="P:seryl-tRNA aminoacylation"/>
    <property type="evidence" value="ECO:0007669"/>
    <property type="project" value="InterPro"/>
</dbReference>
<dbReference type="EMBL" id="JAVRJZ010000006">
    <property type="protein sequence ID" value="KAK2721162.1"/>
    <property type="molecule type" value="Genomic_DNA"/>
</dbReference>
<feature type="domain" description="Aminoacyl-transfer RNA synthetases class-II family profile" evidence="8">
    <location>
        <begin position="38"/>
        <end position="150"/>
    </location>
</feature>
<dbReference type="Proteomes" id="UP001187531">
    <property type="component" value="Unassembled WGS sequence"/>
</dbReference>
<proteinExistence type="inferred from homology"/>
<dbReference type="PROSITE" id="PS50862">
    <property type="entry name" value="AA_TRNA_LIGASE_II"/>
    <property type="match status" value="1"/>
</dbReference>